<feature type="compositionally biased region" description="Polar residues" evidence="1">
    <location>
        <begin position="236"/>
        <end position="258"/>
    </location>
</feature>
<dbReference type="InterPro" id="IPR000782">
    <property type="entry name" value="FAS1_domain"/>
</dbReference>
<dbReference type="Proteomes" id="UP000825935">
    <property type="component" value="Chromosome 13"/>
</dbReference>
<dbReference type="Gene3D" id="2.30.180.10">
    <property type="entry name" value="FAS1 domain"/>
    <property type="match status" value="1"/>
</dbReference>
<comment type="caution">
    <text evidence="3">The sequence shown here is derived from an EMBL/GenBank/DDBJ whole genome shotgun (WGS) entry which is preliminary data.</text>
</comment>
<dbReference type="InterPro" id="IPR036378">
    <property type="entry name" value="FAS1_dom_sf"/>
</dbReference>
<feature type="domain" description="FAS1" evidence="2">
    <location>
        <begin position="90"/>
        <end position="190"/>
    </location>
</feature>
<name>A0A8T2TKH5_CERRI</name>
<evidence type="ECO:0000256" key="1">
    <source>
        <dbReference type="SAM" id="MobiDB-lite"/>
    </source>
</evidence>
<sequence length="303" mass="32044">MAISAVLPDLLLGRRLTLVAMLLLLIIMCKQLCLSKALEDGGGPSAAPPSSELSRTERRLLFADLVDREFFRAVRVFLITPESVFTTDTTLLVPSDAAMALSAQSSSTPKLFHHVRFHTLARNLSLEDLRAIPQGTWISSKVPGLGVQVTENTASFLSLNNAAILRPNICPNLAFSGVTCHGIDRVLDESSIPSDAQPVNPPFVQSPSSSSTPVQNQNPTPTVSPLPKAPSPPSPTVGNVTNIPSSNSSPVDTPSNVNSSSGIGLPPSLLGPLSQSFPNSAIHISYSIKTILSTATFVGFFLV</sequence>
<feature type="compositionally biased region" description="Low complexity" evidence="1">
    <location>
        <begin position="202"/>
        <end position="221"/>
    </location>
</feature>
<dbReference type="Pfam" id="PF02469">
    <property type="entry name" value="Fasciclin"/>
    <property type="match status" value="1"/>
</dbReference>
<proteinExistence type="predicted"/>
<accession>A0A8T2TKH5</accession>
<feature type="compositionally biased region" description="Pro residues" evidence="1">
    <location>
        <begin position="222"/>
        <end position="235"/>
    </location>
</feature>
<dbReference type="InterPro" id="IPR053339">
    <property type="entry name" value="FAS1_domain_protein"/>
</dbReference>
<reference evidence="3" key="1">
    <citation type="submission" date="2021-08" db="EMBL/GenBank/DDBJ databases">
        <title>WGS assembly of Ceratopteris richardii.</title>
        <authorList>
            <person name="Marchant D.B."/>
            <person name="Chen G."/>
            <person name="Jenkins J."/>
            <person name="Shu S."/>
            <person name="Leebens-Mack J."/>
            <person name="Grimwood J."/>
            <person name="Schmutz J."/>
            <person name="Soltis P."/>
            <person name="Soltis D."/>
            <person name="Chen Z.-H."/>
        </authorList>
    </citation>
    <scope>NUCLEOTIDE SEQUENCE</scope>
    <source>
        <strain evidence="3">Whitten #5841</strain>
        <tissue evidence="3">Leaf</tissue>
    </source>
</reference>
<organism evidence="3 4">
    <name type="scientific">Ceratopteris richardii</name>
    <name type="common">Triangle waterfern</name>
    <dbReference type="NCBI Taxonomy" id="49495"/>
    <lineage>
        <taxon>Eukaryota</taxon>
        <taxon>Viridiplantae</taxon>
        <taxon>Streptophyta</taxon>
        <taxon>Embryophyta</taxon>
        <taxon>Tracheophyta</taxon>
        <taxon>Polypodiopsida</taxon>
        <taxon>Polypodiidae</taxon>
        <taxon>Polypodiales</taxon>
        <taxon>Pteridineae</taxon>
        <taxon>Pteridaceae</taxon>
        <taxon>Parkerioideae</taxon>
        <taxon>Ceratopteris</taxon>
    </lineage>
</organism>
<gene>
    <name evidence="3" type="ORF">KP509_13G082200</name>
</gene>
<dbReference type="SUPFAM" id="SSF82153">
    <property type="entry name" value="FAS1 domain"/>
    <property type="match status" value="1"/>
</dbReference>
<evidence type="ECO:0000313" key="3">
    <source>
        <dbReference type="EMBL" id="KAH7421935.1"/>
    </source>
</evidence>
<dbReference type="EMBL" id="CM035418">
    <property type="protein sequence ID" value="KAH7421935.1"/>
    <property type="molecule type" value="Genomic_DNA"/>
</dbReference>
<keyword evidence="4" id="KW-1185">Reference proteome</keyword>
<protein>
    <recommendedName>
        <fullName evidence="2">FAS1 domain-containing protein</fullName>
    </recommendedName>
</protein>
<dbReference type="AlphaFoldDB" id="A0A8T2TKH5"/>
<dbReference type="SMART" id="SM00554">
    <property type="entry name" value="FAS1"/>
    <property type="match status" value="1"/>
</dbReference>
<evidence type="ECO:0000313" key="4">
    <source>
        <dbReference type="Proteomes" id="UP000825935"/>
    </source>
</evidence>
<evidence type="ECO:0000259" key="2">
    <source>
        <dbReference type="SMART" id="SM00554"/>
    </source>
</evidence>
<dbReference type="PANTHER" id="PTHR36069">
    <property type="entry name" value="EXPRESSED PROTEIN-RELATED"/>
    <property type="match status" value="1"/>
</dbReference>
<dbReference type="PANTHER" id="PTHR36069:SF1">
    <property type="entry name" value="EXPRESSED PROTEIN"/>
    <property type="match status" value="1"/>
</dbReference>
<dbReference type="OMA" id="IHISYSI"/>
<feature type="region of interest" description="Disordered" evidence="1">
    <location>
        <begin position="191"/>
        <end position="263"/>
    </location>
</feature>
<dbReference type="OrthoDB" id="1934418at2759"/>